<gene>
    <name evidence="2" type="ORF">ColLi_00495</name>
</gene>
<sequence length="173" mass="18057">MVWSTIALALMIVAAAEGHTAAWADGIGPTAASIHPEDWRAPAPGKCLVDNPGKKGGEVHTQNYTTTTGTAFAISHQSDIRKAAMENPVVFPAVEQRAGPSDVEVDFLTCLLALRAAATAPGSGSRMDNFRCEVANAVSTRTLGVAKDPNIGYGPGYNARMGFKPGAQTDTFV</sequence>
<evidence type="ECO:0000313" key="3">
    <source>
        <dbReference type="Proteomes" id="UP001055172"/>
    </source>
</evidence>
<organism evidence="2 3">
    <name type="scientific">Colletotrichum liriopes</name>
    <dbReference type="NCBI Taxonomy" id="708192"/>
    <lineage>
        <taxon>Eukaryota</taxon>
        <taxon>Fungi</taxon>
        <taxon>Dikarya</taxon>
        <taxon>Ascomycota</taxon>
        <taxon>Pezizomycotina</taxon>
        <taxon>Sordariomycetes</taxon>
        <taxon>Hypocreomycetidae</taxon>
        <taxon>Glomerellales</taxon>
        <taxon>Glomerellaceae</taxon>
        <taxon>Colletotrichum</taxon>
        <taxon>Colletotrichum spaethianum species complex</taxon>
    </lineage>
</organism>
<dbReference type="EMBL" id="BPPX01000001">
    <property type="protein sequence ID" value="GJC77657.1"/>
    <property type="molecule type" value="Genomic_DNA"/>
</dbReference>
<comment type="caution">
    <text evidence="2">The sequence shown here is derived from an EMBL/GenBank/DDBJ whole genome shotgun (WGS) entry which is preliminary data.</text>
</comment>
<feature type="signal peptide" evidence="1">
    <location>
        <begin position="1"/>
        <end position="18"/>
    </location>
</feature>
<evidence type="ECO:0000256" key="1">
    <source>
        <dbReference type="SAM" id="SignalP"/>
    </source>
</evidence>
<evidence type="ECO:0000313" key="2">
    <source>
        <dbReference type="EMBL" id="GJC77657.1"/>
    </source>
</evidence>
<proteinExistence type="predicted"/>
<reference evidence="2 3" key="1">
    <citation type="submission" date="2021-07" db="EMBL/GenBank/DDBJ databases">
        <title>Genome data of Colletotrichum spaethianum.</title>
        <authorList>
            <person name="Utami Y.D."/>
            <person name="Hiruma K."/>
        </authorList>
    </citation>
    <scope>NUCLEOTIDE SEQUENCE [LARGE SCALE GENOMIC DNA]</scope>
    <source>
        <strain evidence="2 3">MAFF 242679</strain>
    </source>
</reference>
<protein>
    <submittedName>
        <fullName evidence="2">Uncharacterized protein</fullName>
    </submittedName>
</protein>
<dbReference type="Proteomes" id="UP001055172">
    <property type="component" value="Unassembled WGS sequence"/>
</dbReference>
<dbReference type="AlphaFoldDB" id="A0AA37GBS7"/>
<feature type="chain" id="PRO_5041417877" evidence="1">
    <location>
        <begin position="19"/>
        <end position="173"/>
    </location>
</feature>
<keyword evidence="1" id="KW-0732">Signal</keyword>
<accession>A0AA37GBS7</accession>
<name>A0AA37GBS7_9PEZI</name>
<keyword evidence="3" id="KW-1185">Reference proteome</keyword>